<proteinExistence type="predicted"/>
<dbReference type="Gene3D" id="3.40.50.1820">
    <property type="entry name" value="alpha/beta hydrolase"/>
    <property type="match status" value="1"/>
</dbReference>
<dbReference type="GeneID" id="20827486"/>
<accession>F8ME57</accession>
<dbReference type="InterPro" id="IPR050261">
    <property type="entry name" value="FrsA_esterase"/>
</dbReference>
<dbReference type="SUPFAM" id="SSF53474">
    <property type="entry name" value="alpha/beta-Hydrolases"/>
    <property type="match status" value="1"/>
</dbReference>
<evidence type="ECO:0000313" key="3">
    <source>
        <dbReference type="Proteomes" id="UP000008065"/>
    </source>
</evidence>
<dbReference type="InterPro" id="IPR029058">
    <property type="entry name" value="AB_hydrolase_fold"/>
</dbReference>
<dbReference type="PANTHER" id="PTHR22946:SF0">
    <property type="entry name" value="DIENELACTONE HYDROLASE DOMAIN-CONTAINING PROTEIN"/>
    <property type="match status" value="1"/>
</dbReference>
<dbReference type="Proteomes" id="UP000008065">
    <property type="component" value="Unassembled WGS sequence"/>
</dbReference>
<name>F8ME57_NEUT8</name>
<evidence type="ECO:0008006" key="4">
    <source>
        <dbReference type="Google" id="ProtNLM"/>
    </source>
</evidence>
<feature type="region of interest" description="Disordered" evidence="1">
    <location>
        <begin position="268"/>
        <end position="290"/>
    </location>
</feature>
<organism evidence="2 3">
    <name type="scientific">Neurospora tetrasperma (strain FGSC 2508 / ATCC MYA-4615 / P0657)</name>
    <dbReference type="NCBI Taxonomy" id="510951"/>
    <lineage>
        <taxon>Eukaryota</taxon>
        <taxon>Fungi</taxon>
        <taxon>Dikarya</taxon>
        <taxon>Ascomycota</taxon>
        <taxon>Pezizomycotina</taxon>
        <taxon>Sordariomycetes</taxon>
        <taxon>Sordariomycetidae</taxon>
        <taxon>Sordariales</taxon>
        <taxon>Sordariaceae</taxon>
        <taxon>Neurospora</taxon>
    </lineage>
</organism>
<dbReference type="HOGENOM" id="CLU_048444_1_0_1"/>
<dbReference type="EMBL" id="GL891302">
    <property type="protein sequence ID" value="EGO60741.1"/>
    <property type="molecule type" value="Genomic_DNA"/>
</dbReference>
<dbReference type="KEGG" id="nte:NEUTE1DRAFT34784"/>
<evidence type="ECO:0000313" key="2">
    <source>
        <dbReference type="EMBL" id="EGO60741.1"/>
    </source>
</evidence>
<sequence>MSQTAANSGGISSDGLPPVSPISLKTIPMAGLLVDVYGLDELPASVSRVSCLWLHHQRTRNKDHMREIAARCVGAWNESSESEKKDRGLIALAYDQRNHGTRLVHDPANGAWREGNKTHAQDMLGGIVGMVGDQTVLLDVVESYLFHDSAEEGQQRKVIDHHLALGISLGGHSVWQLMFADPRVRAGVAVIGCPDFMSKSVLVLLRSGNTIATNHLIDLITDRARLSKLSTYSADTGAATFLGSKDFPPSLVTAACKTDPKGILFGTAPIPSFTSSSGSPSPSTTDEDERQRRQILLERLQGKQFLLCNGAEDKLVPPRCGEAFTRWFKEAADKYKEARISVDERTYAGVGHTFSVGMVKDAVEWVMEVVKNADADIVAQARNGRSKM</sequence>
<gene>
    <name evidence="2" type="ORF">NEUTE1DRAFT_34784</name>
</gene>
<dbReference type="OrthoDB" id="2152248at2759"/>
<dbReference type="VEuPathDB" id="FungiDB:NEUTE1DRAFT_34784"/>
<dbReference type="PANTHER" id="PTHR22946">
    <property type="entry name" value="DIENELACTONE HYDROLASE DOMAIN-CONTAINING PROTEIN-RELATED"/>
    <property type="match status" value="1"/>
</dbReference>
<feature type="compositionally biased region" description="Low complexity" evidence="1">
    <location>
        <begin position="271"/>
        <end position="284"/>
    </location>
</feature>
<evidence type="ECO:0000256" key="1">
    <source>
        <dbReference type="SAM" id="MobiDB-lite"/>
    </source>
</evidence>
<dbReference type="RefSeq" id="XP_009847075.1">
    <property type="nucleotide sequence ID" value="XM_009848773.1"/>
</dbReference>
<protein>
    <recommendedName>
        <fullName evidence="4">AB hydrolase-1 domain-containing protein</fullName>
    </recommendedName>
</protein>
<reference evidence="3" key="1">
    <citation type="journal article" date="2011" name="Genetics">
        <title>Massive changes in genome architecture accompany the transition to self-fertility in the filamentous fungus Neurospora tetrasperma.</title>
        <authorList>
            <person name="Ellison C.E."/>
            <person name="Stajich J.E."/>
            <person name="Jacobson D.J."/>
            <person name="Natvig D.O."/>
            <person name="Lapidus A."/>
            <person name="Foster B."/>
            <person name="Aerts A."/>
            <person name="Riley R."/>
            <person name="Lindquist E.A."/>
            <person name="Grigoriev I.V."/>
            <person name="Taylor J.W."/>
        </authorList>
    </citation>
    <scope>NUCLEOTIDE SEQUENCE [LARGE SCALE GENOMIC DNA]</scope>
    <source>
        <strain evidence="3">FGSC 2508 / P0657</strain>
    </source>
</reference>
<dbReference type="AlphaFoldDB" id="F8ME57"/>
<keyword evidence="3" id="KW-1185">Reference proteome</keyword>